<dbReference type="PROSITE" id="PS51384">
    <property type="entry name" value="FAD_FR"/>
    <property type="match status" value="1"/>
</dbReference>
<dbReference type="PANTHER" id="PTHR30157:SF0">
    <property type="entry name" value="NADPH-DEPENDENT FERRIC-CHELATE REDUCTASE"/>
    <property type="match status" value="1"/>
</dbReference>
<dbReference type="InterPro" id="IPR007037">
    <property type="entry name" value="SIP_rossman_dom"/>
</dbReference>
<name>A0ABY4MY24_9MICO</name>
<accession>A0ABY4MY24</accession>
<gene>
    <name evidence="2" type="ORF">M3M28_02360</name>
</gene>
<dbReference type="EMBL" id="CP097160">
    <property type="protein sequence ID" value="UQN15332.1"/>
    <property type="molecule type" value="Genomic_DNA"/>
</dbReference>
<dbReference type="InterPro" id="IPR039374">
    <property type="entry name" value="SIP_fam"/>
</dbReference>
<dbReference type="Pfam" id="PF08021">
    <property type="entry name" value="FAD_binding_9"/>
    <property type="match status" value="1"/>
</dbReference>
<organism evidence="2">
    <name type="scientific">Gulosibacter sediminis</name>
    <dbReference type="NCBI Taxonomy" id="1729695"/>
    <lineage>
        <taxon>Bacteria</taxon>
        <taxon>Bacillati</taxon>
        <taxon>Actinomycetota</taxon>
        <taxon>Actinomycetes</taxon>
        <taxon>Micrococcales</taxon>
        <taxon>Microbacteriaceae</taxon>
        <taxon>Gulosibacter</taxon>
    </lineage>
</organism>
<dbReference type="InterPro" id="IPR039261">
    <property type="entry name" value="FNR_nucleotide-bd"/>
</dbReference>
<dbReference type="CDD" id="cd06193">
    <property type="entry name" value="siderophore_interacting"/>
    <property type="match status" value="1"/>
</dbReference>
<dbReference type="PANTHER" id="PTHR30157">
    <property type="entry name" value="FERRIC REDUCTASE, NADPH-DEPENDENT"/>
    <property type="match status" value="1"/>
</dbReference>
<dbReference type="SUPFAM" id="SSF63380">
    <property type="entry name" value="Riboflavin synthase domain-like"/>
    <property type="match status" value="1"/>
</dbReference>
<protein>
    <submittedName>
        <fullName evidence="2">Siderophore-interacting protein</fullName>
    </submittedName>
</protein>
<dbReference type="InterPro" id="IPR017927">
    <property type="entry name" value="FAD-bd_FR_type"/>
</dbReference>
<dbReference type="Gene3D" id="2.40.30.10">
    <property type="entry name" value="Translation factors"/>
    <property type="match status" value="1"/>
</dbReference>
<sequence length="276" mass="30181">MTTANTQQPRKAKPQTVLEVVRTTRLNDWMQRVTVGGPGFADFVPNDSTDAYVKLVFVKPELGLTPPYDMAVLREELDPDDRPITRTYTIRSIDAEAGTLDIDFVIHGEEGYAGPWAAKAQPGDQLVLLGPGGGYAPDAAADFHLLVGDSSALPAIAAALESLPADARGLAIVALDHEAERQEVAHPAGVELVWHVEAGTAADTERLAGLVTAREWPEGDVQVFAHGERETIKALRRVFREREVPRERLSISGYWALGRTEDRFQAEKREPIGKID</sequence>
<dbReference type="InterPro" id="IPR013113">
    <property type="entry name" value="SIP_FAD-bd"/>
</dbReference>
<reference evidence="2" key="1">
    <citation type="submission" date="2022-05" db="EMBL/GenBank/DDBJ databases">
        <title>Complete genome sequence of toluene-degrading Gulosibacter sediminis strain ACHW.36C.</title>
        <authorList>
            <person name="Wai A.C."/>
            <person name="Lai G.K."/>
            <person name="Griffin S.D."/>
            <person name="Leung F.C."/>
        </authorList>
    </citation>
    <scope>NUCLEOTIDE SEQUENCE [LARGE SCALE GENOMIC DNA]</scope>
    <source>
        <strain evidence="2">ACHW.36C</strain>
    </source>
</reference>
<dbReference type="Pfam" id="PF04954">
    <property type="entry name" value="SIP"/>
    <property type="match status" value="1"/>
</dbReference>
<dbReference type="Gene3D" id="3.40.50.80">
    <property type="entry name" value="Nucleotide-binding domain of ferredoxin-NADP reductase (FNR) module"/>
    <property type="match status" value="1"/>
</dbReference>
<evidence type="ECO:0000259" key="1">
    <source>
        <dbReference type="PROSITE" id="PS51384"/>
    </source>
</evidence>
<evidence type="ECO:0000313" key="2">
    <source>
        <dbReference type="EMBL" id="UQN15332.1"/>
    </source>
</evidence>
<feature type="domain" description="FAD-binding FR-type" evidence="1">
    <location>
        <begin position="10"/>
        <end position="138"/>
    </location>
</feature>
<proteinExistence type="predicted"/>
<dbReference type="InterPro" id="IPR017938">
    <property type="entry name" value="Riboflavin_synthase-like_b-brl"/>
</dbReference>